<evidence type="ECO:0000313" key="9">
    <source>
        <dbReference type="EMBL" id="TEB33014.1"/>
    </source>
</evidence>
<dbReference type="PANTHER" id="PTHR11085:SF10">
    <property type="entry name" value="NAD-DEPENDENT PROTEIN DEACYLASE SIRTUIN-5, MITOCHONDRIAL-RELATED"/>
    <property type="match status" value="1"/>
</dbReference>
<comment type="subcellular location">
    <subcellularLocation>
        <location evidence="1">Mitochondrion</location>
    </subcellularLocation>
</comment>
<keyword evidence="4" id="KW-0520">NAD</keyword>
<dbReference type="Gene3D" id="3.30.1600.10">
    <property type="entry name" value="SIR2/SIRT2 'Small Domain"/>
    <property type="match status" value="1"/>
</dbReference>
<protein>
    <submittedName>
        <fullName evidence="9">DHS-like NAD/FAD-binding domain-containing protein</fullName>
    </submittedName>
</protein>
<dbReference type="OrthoDB" id="424302at2759"/>
<dbReference type="Gene3D" id="3.40.50.1220">
    <property type="entry name" value="TPP-binding domain"/>
    <property type="match status" value="1"/>
</dbReference>
<keyword evidence="10" id="KW-1185">Reference proteome</keyword>
<evidence type="ECO:0000256" key="7">
    <source>
        <dbReference type="SAM" id="MobiDB-lite"/>
    </source>
</evidence>
<evidence type="ECO:0000259" key="8">
    <source>
        <dbReference type="PROSITE" id="PS50305"/>
    </source>
</evidence>
<dbReference type="InterPro" id="IPR026591">
    <property type="entry name" value="Sirtuin_cat_small_dom_sf"/>
</dbReference>
<dbReference type="Proteomes" id="UP000298030">
    <property type="component" value="Unassembled WGS sequence"/>
</dbReference>
<evidence type="ECO:0000256" key="5">
    <source>
        <dbReference type="ARBA" id="ARBA00023128"/>
    </source>
</evidence>
<accession>A0A4Y7TGB8</accession>
<evidence type="ECO:0000256" key="6">
    <source>
        <dbReference type="PROSITE-ProRule" id="PRU00236"/>
    </source>
</evidence>
<comment type="similarity">
    <text evidence="2">Belongs to the sirtuin family. Class I subfamily.</text>
</comment>
<dbReference type="InterPro" id="IPR003000">
    <property type="entry name" value="Sirtuin"/>
</dbReference>
<comment type="caution">
    <text evidence="6">Lacks conserved residue(s) required for the propagation of feature annotation.</text>
</comment>
<gene>
    <name evidence="9" type="ORF">FA13DRAFT_1754171</name>
</gene>
<organism evidence="9 10">
    <name type="scientific">Coprinellus micaceus</name>
    <name type="common">Glistening ink-cap mushroom</name>
    <name type="synonym">Coprinus micaceus</name>
    <dbReference type="NCBI Taxonomy" id="71717"/>
    <lineage>
        <taxon>Eukaryota</taxon>
        <taxon>Fungi</taxon>
        <taxon>Dikarya</taxon>
        <taxon>Basidiomycota</taxon>
        <taxon>Agaricomycotina</taxon>
        <taxon>Agaricomycetes</taxon>
        <taxon>Agaricomycetidae</taxon>
        <taxon>Agaricales</taxon>
        <taxon>Agaricineae</taxon>
        <taxon>Psathyrellaceae</taxon>
        <taxon>Coprinellus</taxon>
    </lineage>
</organism>
<dbReference type="InterPro" id="IPR029035">
    <property type="entry name" value="DHS-like_NAD/FAD-binding_dom"/>
</dbReference>
<evidence type="ECO:0000256" key="4">
    <source>
        <dbReference type="ARBA" id="ARBA00023027"/>
    </source>
</evidence>
<dbReference type="GO" id="GO:0017136">
    <property type="term" value="F:histone deacetylase activity, NAD-dependent"/>
    <property type="evidence" value="ECO:0007669"/>
    <property type="project" value="TreeGrafter"/>
</dbReference>
<keyword evidence="5" id="KW-0496">Mitochondrion</keyword>
<dbReference type="SUPFAM" id="SSF52467">
    <property type="entry name" value="DHS-like NAD/FAD-binding domain"/>
    <property type="match status" value="1"/>
</dbReference>
<dbReference type="GO" id="GO:0070403">
    <property type="term" value="F:NAD+ binding"/>
    <property type="evidence" value="ECO:0007669"/>
    <property type="project" value="InterPro"/>
</dbReference>
<dbReference type="InterPro" id="IPR026590">
    <property type="entry name" value="Ssirtuin_cat_dom"/>
</dbReference>
<name>A0A4Y7TGB8_COPMI</name>
<sequence>MRVSVPHIPQASLLAKPTGTNYTRVEAVEKLCRFIRGGRTTVLTGAGVSVDSGIRAYRGPDGRYMNPNYKPIFYHELVDESDKGHHFRLRSYLGYPPVRDAQPNTTHFALASLLHNGDIAGIITQNVDGLHQKSLRQGAKQSWPDSRLKESILELHGTLHRVHCARGHVVDRGVFQDMLSQTNPRWFEFAQELERRNSQPRTNPDGDIAIEHLGISYQDFIVPTCPTCISEGHHNSIHKPEVVFFGESIKNEVKERSYQDIESTEQLLLIGTTVATYSAFRLVKHALELKKPVMILNTGPTRADILPNIKKVDMASGSVLVDVAKFVIGNAGVNDPILADMLSRGAVNPPSPDDDDRPPRAAG</sequence>
<comment type="caution">
    <text evidence="9">The sequence shown here is derived from an EMBL/GenBank/DDBJ whole genome shotgun (WGS) entry which is preliminary data.</text>
</comment>
<evidence type="ECO:0000256" key="1">
    <source>
        <dbReference type="ARBA" id="ARBA00004173"/>
    </source>
</evidence>
<proteinExistence type="inferred from homology"/>
<keyword evidence="3" id="KW-0808">Transferase</keyword>
<dbReference type="GO" id="GO:0005739">
    <property type="term" value="C:mitochondrion"/>
    <property type="evidence" value="ECO:0007669"/>
    <property type="project" value="UniProtKB-SubCell"/>
</dbReference>
<dbReference type="InterPro" id="IPR050134">
    <property type="entry name" value="NAD-dep_sirtuin_deacylases"/>
</dbReference>
<feature type="region of interest" description="Disordered" evidence="7">
    <location>
        <begin position="344"/>
        <end position="363"/>
    </location>
</feature>
<dbReference type="Pfam" id="PF02146">
    <property type="entry name" value="SIR2"/>
    <property type="match status" value="1"/>
</dbReference>
<dbReference type="PANTHER" id="PTHR11085">
    <property type="entry name" value="NAD-DEPENDENT PROTEIN DEACYLASE SIRTUIN-5, MITOCHONDRIAL-RELATED"/>
    <property type="match status" value="1"/>
</dbReference>
<evidence type="ECO:0000313" key="10">
    <source>
        <dbReference type="Proteomes" id="UP000298030"/>
    </source>
</evidence>
<evidence type="ECO:0000256" key="2">
    <source>
        <dbReference type="ARBA" id="ARBA00006924"/>
    </source>
</evidence>
<reference evidence="9 10" key="1">
    <citation type="journal article" date="2019" name="Nat. Ecol. Evol.">
        <title>Megaphylogeny resolves global patterns of mushroom evolution.</title>
        <authorList>
            <person name="Varga T."/>
            <person name="Krizsan K."/>
            <person name="Foldi C."/>
            <person name="Dima B."/>
            <person name="Sanchez-Garcia M."/>
            <person name="Sanchez-Ramirez S."/>
            <person name="Szollosi G.J."/>
            <person name="Szarkandi J.G."/>
            <person name="Papp V."/>
            <person name="Albert L."/>
            <person name="Andreopoulos W."/>
            <person name="Angelini C."/>
            <person name="Antonin V."/>
            <person name="Barry K.W."/>
            <person name="Bougher N.L."/>
            <person name="Buchanan P."/>
            <person name="Buyck B."/>
            <person name="Bense V."/>
            <person name="Catcheside P."/>
            <person name="Chovatia M."/>
            <person name="Cooper J."/>
            <person name="Damon W."/>
            <person name="Desjardin D."/>
            <person name="Finy P."/>
            <person name="Geml J."/>
            <person name="Haridas S."/>
            <person name="Hughes K."/>
            <person name="Justo A."/>
            <person name="Karasinski D."/>
            <person name="Kautmanova I."/>
            <person name="Kiss B."/>
            <person name="Kocsube S."/>
            <person name="Kotiranta H."/>
            <person name="LaButti K.M."/>
            <person name="Lechner B.E."/>
            <person name="Liimatainen K."/>
            <person name="Lipzen A."/>
            <person name="Lukacs Z."/>
            <person name="Mihaltcheva S."/>
            <person name="Morgado L.N."/>
            <person name="Niskanen T."/>
            <person name="Noordeloos M.E."/>
            <person name="Ohm R.A."/>
            <person name="Ortiz-Santana B."/>
            <person name="Ovrebo C."/>
            <person name="Racz N."/>
            <person name="Riley R."/>
            <person name="Savchenko A."/>
            <person name="Shiryaev A."/>
            <person name="Soop K."/>
            <person name="Spirin V."/>
            <person name="Szebenyi C."/>
            <person name="Tomsovsky M."/>
            <person name="Tulloss R.E."/>
            <person name="Uehling J."/>
            <person name="Grigoriev I.V."/>
            <person name="Vagvolgyi C."/>
            <person name="Papp T."/>
            <person name="Martin F.M."/>
            <person name="Miettinen O."/>
            <person name="Hibbett D.S."/>
            <person name="Nagy L.G."/>
        </authorList>
    </citation>
    <scope>NUCLEOTIDE SEQUENCE [LARGE SCALE GENOMIC DNA]</scope>
    <source>
        <strain evidence="9 10">FP101781</strain>
    </source>
</reference>
<feature type="domain" description="Deacetylase sirtuin-type" evidence="8">
    <location>
        <begin position="21"/>
        <end position="363"/>
    </location>
</feature>
<dbReference type="PROSITE" id="PS50305">
    <property type="entry name" value="SIRTUIN"/>
    <property type="match status" value="1"/>
</dbReference>
<dbReference type="EMBL" id="QPFP01000013">
    <property type="protein sequence ID" value="TEB33014.1"/>
    <property type="molecule type" value="Genomic_DNA"/>
</dbReference>
<dbReference type="AlphaFoldDB" id="A0A4Y7TGB8"/>
<evidence type="ECO:0000256" key="3">
    <source>
        <dbReference type="ARBA" id="ARBA00022679"/>
    </source>
</evidence>
<dbReference type="STRING" id="71717.A0A4Y7TGB8"/>